<reference evidence="1 2" key="1">
    <citation type="submission" date="2019-03" db="EMBL/GenBank/DDBJ databases">
        <title>Single cell metagenomics reveals metabolic interactions within the superorganism composed of flagellate Streblomastix strix and complex community of Bacteroidetes bacteria on its surface.</title>
        <authorList>
            <person name="Treitli S.C."/>
            <person name="Kolisko M."/>
            <person name="Husnik F."/>
            <person name="Keeling P."/>
            <person name="Hampl V."/>
        </authorList>
    </citation>
    <scope>NUCLEOTIDE SEQUENCE [LARGE SCALE GENOMIC DNA]</scope>
    <source>
        <strain evidence="1">St1</strain>
    </source>
</reference>
<dbReference type="AlphaFoldDB" id="A0A5M8P0K3"/>
<comment type="caution">
    <text evidence="1">The sequence shown here is derived from an EMBL/GenBank/DDBJ whole genome shotgun (WGS) entry which is preliminary data.</text>
</comment>
<accession>A0A5M8P0K3</accession>
<dbReference type="EMBL" id="SNRX01000012">
    <property type="protein sequence ID" value="KAA6301957.1"/>
    <property type="molecule type" value="Genomic_DNA"/>
</dbReference>
<proteinExistence type="predicted"/>
<sequence>MISRNLINKTIAYFEKYSNESFVVTPSLPILYFGDLSAYQNSELKVITVGKNPSSIEFSKTKEDENFSFFRFPLWNNRQYNLVEALNEYFEVDPYMKWFSCFEPILKGMQSSYRSVDGYPNIALHTDICSPLATKPTWTILKREQQKSLFEEGFEIWKELIEELQPDVMLISVPRVLLHGIAPTGKELITFDKTKNGGKRKTTYVVTEHIYPLRSGKVTKIIFGQAANKPFDTISSEQKVEIGQTIINNFNL</sequence>
<evidence type="ECO:0000313" key="2">
    <source>
        <dbReference type="Proteomes" id="UP000324575"/>
    </source>
</evidence>
<organism evidence="1 2">
    <name type="scientific">Candidatus Ordinivivax streblomastigis</name>
    <dbReference type="NCBI Taxonomy" id="2540710"/>
    <lineage>
        <taxon>Bacteria</taxon>
        <taxon>Pseudomonadati</taxon>
        <taxon>Bacteroidota</taxon>
        <taxon>Bacteroidia</taxon>
        <taxon>Bacteroidales</taxon>
        <taxon>Candidatus Ordinivivax</taxon>
    </lineage>
</organism>
<evidence type="ECO:0000313" key="1">
    <source>
        <dbReference type="EMBL" id="KAA6301957.1"/>
    </source>
</evidence>
<name>A0A5M8P0K3_9BACT</name>
<dbReference type="Proteomes" id="UP000324575">
    <property type="component" value="Unassembled WGS sequence"/>
</dbReference>
<gene>
    <name evidence="1" type="ORF">EZS26_001960</name>
</gene>
<protein>
    <submittedName>
        <fullName evidence="1">Uncharacterized protein</fullName>
    </submittedName>
</protein>